<keyword evidence="4 9" id="KW-0997">Cell inner membrane</keyword>
<dbReference type="Pfam" id="PF04290">
    <property type="entry name" value="DctQ"/>
    <property type="match status" value="1"/>
</dbReference>
<keyword evidence="12" id="KW-1185">Reference proteome</keyword>
<evidence type="ECO:0000256" key="3">
    <source>
        <dbReference type="ARBA" id="ARBA00022475"/>
    </source>
</evidence>
<dbReference type="Proteomes" id="UP001185659">
    <property type="component" value="Unassembled WGS sequence"/>
</dbReference>
<feature type="transmembrane region" description="Helical" evidence="9">
    <location>
        <begin position="39"/>
        <end position="63"/>
    </location>
</feature>
<keyword evidence="5 9" id="KW-0812">Transmembrane</keyword>
<keyword evidence="7 9" id="KW-0472">Membrane</keyword>
<evidence type="ECO:0000256" key="7">
    <source>
        <dbReference type="ARBA" id="ARBA00023136"/>
    </source>
</evidence>
<evidence type="ECO:0000256" key="9">
    <source>
        <dbReference type="RuleBase" id="RU369079"/>
    </source>
</evidence>
<evidence type="ECO:0000256" key="6">
    <source>
        <dbReference type="ARBA" id="ARBA00022989"/>
    </source>
</evidence>
<feature type="transmembrane region" description="Helical" evidence="9">
    <location>
        <begin position="115"/>
        <end position="138"/>
    </location>
</feature>
<accession>A0ABU4AJ24</accession>
<dbReference type="InterPro" id="IPR007387">
    <property type="entry name" value="TRAP_DctQ"/>
</dbReference>
<proteinExistence type="inferred from homology"/>
<feature type="domain" description="Tripartite ATP-independent periplasmic transporters DctQ component" evidence="10">
    <location>
        <begin position="56"/>
        <end position="181"/>
    </location>
</feature>
<feature type="transmembrane region" description="Helical" evidence="9">
    <location>
        <begin position="78"/>
        <end position="94"/>
    </location>
</feature>
<protein>
    <recommendedName>
        <fullName evidence="9">TRAP transporter small permease protein</fullName>
    </recommendedName>
</protein>
<feature type="transmembrane region" description="Helical" evidence="9">
    <location>
        <begin position="158"/>
        <end position="179"/>
    </location>
</feature>
<evidence type="ECO:0000313" key="11">
    <source>
        <dbReference type="EMBL" id="MDV6226252.1"/>
    </source>
</evidence>
<comment type="subunit">
    <text evidence="9">The complex comprises the extracytoplasmic solute receptor protein and the two transmembrane proteins.</text>
</comment>
<dbReference type="InterPro" id="IPR055348">
    <property type="entry name" value="DctQ"/>
</dbReference>
<dbReference type="PANTHER" id="PTHR35011:SF10">
    <property type="entry name" value="TRAP TRANSPORTER SMALL PERMEASE PROTEIN"/>
    <property type="match status" value="1"/>
</dbReference>
<keyword evidence="6 9" id="KW-1133">Transmembrane helix</keyword>
<organism evidence="11 12">
    <name type="scientific">Nitratireductor aquimarinus</name>
    <dbReference type="NCBI Taxonomy" id="889300"/>
    <lineage>
        <taxon>Bacteria</taxon>
        <taxon>Pseudomonadati</taxon>
        <taxon>Pseudomonadota</taxon>
        <taxon>Alphaproteobacteria</taxon>
        <taxon>Hyphomicrobiales</taxon>
        <taxon>Phyllobacteriaceae</taxon>
        <taxon>Nitratireductor</taxon>
    </lineage>
</organism>
<comment type="similarity">
    <text evidence="8 9">Belongs to the TRAP transporter small permease family.</text>
</comment>
<evidence type="ECO:0000256" key="5">
    <source>
        <dbReference type="ARBA" id="ARBA00022692"/>
    </source>
</evidence>
<comment type="caution">
    <text evidence="11">The sequence shown here is derived from an EMBL/GenBank/DDBJ whole genome shotgun (WGS) entry which is preliminary data.</text>
</comment>
<evidence type="ECO:0000259" key="10">
    <source>
        <dbReference type="Pfam" id="PF04290"/>
    </source>
</evidence>
<dbReference type="PANTHER" id="PTHR35011">
    <property type="entry name" value="2,3-DIKETO-L-GULONATE TRAP TRANSPORTER SMALL PERMEASE PROTEIN YIAM"/>
    <property type="match status" value="1"/>
</dbReference>
<evidence type="ECO:0000256" key="4">
    <source>
        <dbReference type="ARBA" id="ARBA00022519"/>
    </source>
</evidence>
<evidence type="ECO:0000256" key="8">
    <source>
        <dbReference type="ARBA" id="ARBA00038436"/>
    </source>
</evidence>
<comment type="subcellular location">
    <subcellularLocation>
        <location evidence="1 9">Cell inner membrane</location>
        <topology evidence="1 9">Multi-pass membrane protein</topology>
    </subcellularLocation>
</comment>
<dbReference type="EMBL" id="JAWLIP010000003">
    <property type="protein sequence ID" value="MDV6226252.1"/>
    <property type="molecule type" value="Genomic_DNA"/>
</dbReference>
<reference evidence="11 12" key="1">
    <citation type="submission" date="2023-10" db="EMBL/GenBank/DDBJ databases">
        <authorList>
            <person name="Venkata Ramana C."/>
            <person name="Sasikala C."/>
            <person name="Dhurka M."/>
        </authorList>
    </citation>
    <scope>NUCLEOTIDE SEQUENCE [LARGE SCALE GENOMIC DNA]</scope>
    <source>
        <strain evidence="11 12">KCTC 32151</strain>
    </source>
</reference>
<keyword evidence="3" id="KW-1003">Cell membrane</keyword>
<evidence type="ECO:0000256" key="2">
    <source>
        <dbReference type="ARBA" id="ARBA00022448"/>
    </source>
</evidence>
<keyword evidence="2 9" id="KW-0813">Transport</keyword>
<gene>
    <name evidence="11" type="ORF">R2G56_08135</name>
</gene>
<name>A0ABU4AJ24_9HYPH</name>
<evidence type="ECO:0000256" key="1">
    <source>
        <dbReference type="ARBA" id="ARBA00004429"/>
    </source>
</evidence>
<dbReference type="RefSeq" id="WP_206546731.1">
    <property type="nucleotide sequence ID" value="NZ_JAEKJX010000001.1"/>
</dbReference>
<sequence>MNALDEAKSDYGGAPEGAPAAQSPFLKLLFRVRAVLQRVSAAAAMVSAVGVVVASVVITWAVFARGLLGVNTIWELEFSVYLLIYAAFLSAAFTDRSGGQISVQILAGYLKGRAARAHTALLEFLALCLFVLVTYSGWNMFLHSWETGWRSETLWGPPLWVPHLAIPLGGTLLVLSLAVDLTIRLCGGRLDVPQGGHH</sequence>
<comment type="function">
    <text evidence="9">Part of the tripartite ATP-independent periplasmic (TRAP) transport system.</text>
</comment>
<evidence type="ECO:0000313" key="12">
    <source>
        <dbReference type="Proteomes" id="UP001185659"/>
    </source>
</evidence>